<dbReference type="GO" id="GO:0004252">
    <property type="term" value="F:serine-type endopeptidase activity"/>
    <property type="evidence" value="ECO:0007669"/>
    <property type="project" value="InterPro"/>
</dbReference>
<dbReference type="EMBL" id="VULO01000009">
    <property type="protein sequence ID" value="MSS84781.1"/>
    <property type="molecule type" value="Genomic_DNA"/>
</dbReference>
<keyword evidence="2" id="KW-0963">Cytoplasm</keyword>
<dbReference type="InterPro" id="IPR029045">
    <property type="entry name" value="ClpP/crotonase-like_dom_sf"/>
</dbReference>
<dbReference type="Gene3D" id="3.90.226.10">
    <property type="entry name" value="2-enoyl-CoA Hydratase, Chain A, domain 1"/>
    <property type="match status" value="1"/>
</dbReference>
<dbReference type="GO" id="GO:0004176">
    <property type="term" value="F:ATP-dependent peptidase activity"/>
    <property type="evidence" value="ECO:0007669"/>
    <property type="project" value="InterPro"/>
</dbReference>
<proteinExistence type="inferred from homology"/>
<dbReference type="GO" id="GO:0006515">
    <property type="term" value="P:protein quality control for misfolded or incompletely synthesized proteins"/>
    <property type="evidence" value="ECO:0007669"/>
    <property type="project" value="TreeGrafter"/>
</dbReference>
<dbReference type="Pfam" id="PF00574">
    <property type="entry name" value="CLP_protease"/>
    <property type="match status" value="1"/>
</dbReference>
<keyword evidence="9" id="KW-1185">Reference proteome</keyword>
<evidence type="ECO:0000313" key="9">
    <source>
        <dbReference type="Proteomes" id="UP000470875"/>
    </source>
</evidence>
<comment type="caution">
    <text evidence="8">The sequence shown here is derived from an EMBL/GenBank/DDBJ whole genome shotgun (WGS) entry which is preliminary data.</text>
</comment>
<dbReference type="AlphaFoldDB" id="A0A6N7W5U9"/>
<dbReference type="InterPro" id="IPR023562">
    <property type="entry name" value="ClpP/TepA"/>
</dbReference>
<dbReference type="GO" id="GO:0051117">
    <property type="term" value="F:ATPase binding"/>
    <property type="evidence" value="ECO:0007669"/>
    <property type="project" value="TreeGrafter"/>
</dbReference>
<reference evidence="8 9" key="1">
    <citation type="submission" date="2019-08" db="EMBL/GenBank/DDBJ databases">
        <title>In-depth cultivation of the pig gut microbiome towards novel bacterial diversity and tailored functional studies.</title>
        <authorList>
            <person name="Wylensek D."/>
            <person name="Hitch T.C.A."/>
            <person name="Clavel T."/>
        </authorList>
    </citation>
    <scope>NUCLEOTIDE SEQUENCE [LARGE SCALE GENOMIC DNA]</scope>
    <source>
        <strain evidence="8 9">WB03_NA08</strain>
    </source>
</reference>
<keyword evidence="3 8" id="KW-0645">Protease</keyword>
<keyword evidence="5" id="KW-0720">Serine protease</keyword>
<evidence type="ECO:0000256" key="1">
    <source>
        <dbReference type="ARBA" id="ARBA00007039"/>
    </source>
</evidence>
<protein>
    <recommendedName>
        <fullName evidence="6">ATP-dependent Clp protease proteolytic subunit</fullName>
    </recommendedName>
</protein>
<gene>
    <name evidence="8" type="ORF">FYJ24_08395</name>
</gene>
<dbReference type="PRINTS" id="PR00127">
    <property type="entry name" value="CLPPROTEASEP"/>
</dbReference>
<evidence type="ECO:0000256" key="3">
    <source>
        <dbReference type="ARBA" id="ARBA00022670"/>
    </source>
</evidence>
<comment type="similarity">
    <text evidence="1 6">Belongs to the peptidase S14 family.</text>
</comment>
<dbReference type="InterPro" id="IPR001907">
    <property type="entry name" value="ClpP"/>
</dbReference>
<evidence type="ECO:0000256" key="5">
    <source>
        <dbReference type="ARBA" id="ARBA00022825"/>
    </source>
</evidence>
<dbReference type="SUPFAM" id="SSF52096">
    <property type="entry name" value="ClpP/crotonase"/>
    <property type="match status" value="1"/>
</dbReference>
<organism evidence="8 9">
    <name type="scientific">Scrofimicrobium canadense</name>
    <dbReference type="NCBI Taxonomy" id="2652290"/>
    <lineage>
        <taxon>Bacteria</taxon>
        <taxon>Bacillati</taxon>
        <taxon>Actinomycetota</taxon>
        <taxon>Actinomycetes</taxon>
        <taxon>Actinomycetales</taxon>
        <taxon>Actinomycetaceae</taxon>
        <taxon>Scrofimicrobium</taxon>
    </lineage>
</organism>
<dbReference type="Proteomes" id="UP000470875">
    <property type="component" value="Unassembled WGS sequence"/>
</dbReference>
<evidence type="ECO:0000256" key="2">
    <source>
        <dbReference type="ARBA" id="ARBA00022490"/>
    </source>
</evidence>
<evidence type="ECO:0000256" key="7">
    <source>
        <dbReference type="SAM" id="MobiDB-lite"/>
    </source>
</evidence>
<evidence type="ECO:0000256" key="6">
    <source>
        <dbReference type="RuleBase" id="RU003567"/>
    </source>
</evidence>
<evidence type="ECO:0000256" key="4">
    <source>
        <dbReference type="ARBA" id="ARBA00022801"/>
    </source>
</evidence>
<feature type="region of interest" description="Disordered" evidence="7">
    <location>
        <begin position="188"/>
        <end position="246"/>
    </location>
</feature>
<dbReference type="RefSeq" id="WP_318656604.1">
    <property type="nucleotide sequence ID" value="NZ_VULO01000009.1"/>
</dbReference>
<keyword evidence="4" id="KW-0378">Hydrolase</keyword>
<accession>A0A6N7W5U9</accession>
<dbReference type="CDD" id="cd07016">
    <property type="entry name" value="S14_ClpP_1"/>
    <property type="match status" value="1"/>
</dbReference>
<sequence>MRRFWNWLDPEPDTSDPDADGVRVLRINGQIANESWFDDDITPAIFASELNAGTGPVTIWLNSPGGDVVAAAQIYNMLLDYPCQVTVNIDGIAASAASVIAMAASTVAMTPVSMLMIHNPATLAVGDKDELAKAMSMLESVKDAILNAYQLKTGLSRAKLSKLMDAETWMDARAAIDLGFADELLTGSRDPIFDAEPDKKKPDEDEPESDGPDEDGTEPEPDEPDEDDDGKPSKKGSPYPPKKNHEDGVVFARRTWEQQLVAACTHHQLDVPHGAPVPVSVQPAGSRGRRVVDLYAQLTNRAH</sequence>
<dbReference type="PANTHER" id="PTHR10381:SF70">
    <property type="entry name" value="ATP-DEPENDENT CLP PROTEASE PROTEOLYTIC SUBUNIT"/>
    <property type="match status" value="1"/>
</dbReference>
<name>A0A6N7W5U9_9ACTO</name>
<feature type="compositionally biased region" description="Acidic residues" evidence="7">
    <location>
        <begin position="204"/>
        <end position="229"/>
    </location>
</feature>
<evidence type="ECO:0000313" key="8">
    <source>
        <dbReference type="EMBL" id="MSS84781.1"/>
    </source>
</evidence>
<dbReference type="NCBIfam" id="NF045542">
    <property type="entry name" value="Clp_rel_HeadMat"/>
    <property type="match status" value="1"/>
</dbReference>
<dbReference type="GO" id="GO:0009368">
    <property type="term" value="C:endopeptidase Clp complex"/>
    <property type="evidence" value="ECO:0007669"/>
    <property type="project" value="TreeGrafter"/>
</dbReference>
<dbReference type="PANTHER" id="PTHR10381">
    <property type="entry name" value="ATP-DEPENDENT CLP PROTEASE PROTEOLYTIC SUBUNIT"/>
    <property type="match status" value="1"/>
</dbReference>